<dbReference type="InterPro" id="IPR007815">
    <property type="entry name" value="Emycin_Estase"/>
</dbReference>
<dbReference type="CDD" id="cd14728">
    <property type="entry name" value="Ere-like"/>
    <property type="match status" value="1"/>
</dbReference>
<dbReference type="Proteomes" id="UP000683310">
    <property type="component" value="Chromosome"/>
</dbReference>
<accession>A0ABX8CP37</accession>
<keyword evidence="2" id="KW-1185">Reference proteome</keyword>
<dbReference type="PANTHER" id="PTHR31299:SF0">
    <property type="entry name" value="ESTERASE, PUTATIVE (AFU_ORTHOLOGUE AFUA_1G05850)-RELATED"/>
    <property type="match status" value="1"/>
</dbReference>
<sequence>MSIETTLAVTPFDAATIETSAHSLSGAVVVGIGESTRFAHETFAVRDRIFRNLVERHGFRTLAVQDSADVGETLDAYVRQGVSTAASALDAAWRPWRTTEMVEALTWIREFNRAHPDDQIRVIGVKPAQAKPQDYDTVLEAVRAHAPGRAAELAAHLDPIRTAHTLDEHVQRARGVHPGRPFAEHARDASALVSSIPGIGENVRARMALIEDFHRHSVAGRGSYAGEAELWAASILDHYRRSGLRTVYWDGISHVSAAPAAIGLAGGQGSTASVGSVLREHFGSDYAAVAIGFHHGDLGVAEIPAPASDFLDARLGAAGPARLWRDLRVDPIPGPAKLRVISGVYDPVRDADEHLAIRDLPTAFDLLIHLREVTAVRWLP</sequence>
<name>A0ABX8CP37_9NOCA</name>
<reference evidence="1 2" key="1">
    <citation type="submission" date="2021-04" db="EMBL/GenBank/DDBJ databases">
        <title>Nocardia tengchongensis.</title>
        <authorList>
            <person name="Zhuang k."/>
            <person name="Ran Y."/>
            <person name="Li W."/>
        </authorList>
    </citation>
    <scope>NUCLEOTIDE SEQUENCE [LARGE SCALE GENOMIC DNA]</scope>
    <source>
        <strain evidence="1 2">CFH S0057</strain>
    </source>
</reference>
<dbReference type="Gene3D" id="1.20.1440.30">
    <property type="entry name" value="Biosynthetic Protein domain"/>
    <property type="match status" value="1"/>
</dbReference>
<evidence type="ECO:0000313" key="1">
    <source>
        <dbReference type="EMBL" id="QVI21192.1"/>
    </source>
</evidence>
<dbReference type="EMBL" id="CP074371">
    <property type="protein sequence ID" value="QVI21192.1"/>
    <property type="molecule type" value="Genomic_DNA"/>
</dbReference>
<dbReference type="InterPro" id="IPR052036">
    <property type="entry name" value="Hydrolase/PRTase-associated"/>
</dbReference>
<evidence type="ECO:0000313" key="2">
    <source>
        <dbReference type="Proteomes" id="UP000683310"/>
    </source>
</evidence>
<dbReference type="Pfam" id="PF05139">
    <property type="entry name" value="Erythro_esteras"/>
    <property type="match status" value="1"/>
</dbReference>
<gene>
    <name evidence="1" type="ORF">KHQ06_35160</name>
</gene>
<proteinExistence type="predicted"/>
<dbReference type="SUPFAM" id="SSF159501">
    <property type="entry name" value="EreA/ChaN-like"/>
    <property type="match status" value="1"/>
</dbReference>
<dbReference type="Gene3D" id="3.40.1660.10">
    <property type="entry name" value="EreA-like (biosynthetic domain)"/>
    <property type="match status" value="1"/>
</dbReference>
<dbReference type="Gene3D" id="3.30.1870.10">
    <property type="entry name" value="EreA-like, domain 2"/>
    <property type="match status" value="1"/>
</dbReference>
<protein>
    <submittedName>
        <fullName evidence="1">Erythromycin esterase family protein</fullName>
    </submittedName>
</protein>
<organism evidence="1 2">
    <name type="scientific">Nocardia tengchongensis</name>
    <dbReference type="NCBI Taxonomy" id="2055889"/>
    <lineage>
        <taxon>Bacteria</taxon>
        <taxon>Bacillati</taxon>
        <taxon>Actinomycetota</taxon>
        <taxon>Actinomycetes</taxon>
        <taxon>Mycobacteriales</taxon>
        <taxon>Nocardiaceae</taxon>
        <taxon>Nocardia</taxon>
    </lineage>
</organism>
<dbReference type="PANTHER" id="PTHR31299">
    <property type="entry name" value="ESTERASE, PUTATIVE (AFU_ORTHOLOGUE AFUA_1G05850)-RELATED"/>
    <property type="match status" value="1"/>
</dbReference>